<dbReference type="EMBL" id="JADNYJ010000004">
    <property type="protein sequence ID" value="KAF8911687.1"/>
    <property type="molecule type" value="Genomic_DNA"/>
</dbReference>
<reference evidence="2" key="1">
    <citation type="submission" date="2020-11" db="EMBL/GenBank/DDBJ databases">
        <authorList>
            <consortium name="DOE Joint Genome Institute"/>
            <person name="Ahrendt S."/>
            <person name="Riley R."/>
            <person name="Andreopoulos W."/>
            <person name="LaButti K."/>
            <person name="Pangilinan J."/>
            <person name="Ruiz-duenas F.J."/>
            <person name="Barrasa J.M."/>
            <person name="Sanchez-Garcia M."/>
            <person name="Camarero S."/>
            <person name="Miyauchi S."/>
            <person name="Serrano A."/>
            <person name="Linde D."/>
            <person name="Babiker R."/>
            <person name="Drula E."/>
            <person name="Ayuso-Fernandez I."/>
            <person name="Pacheco R."/>
            <person name="Padilla G."/>
            <person name="Ferreira P."/>
            <person name="Barriuso J."/>
            <person name="Kellner H."/>
            <person name="Castanera R."/>
            <person name="Alfaro M."/>
            <person name="Ramirez L."/>
            <person name="Pisabarro A.G."/>
            <person name="Kuo A."/>
            <person name="Tritt A."/>
            <person name="Lipzen A."/>
            <person name="He G."/>
            <person name="Yan M."/>
            <person name="Ng V."/>
            <person name="Cullen D."/>
            <person name="Martin F."/>
            <person name="Rosso M.-N."/>
            <person name="Henrissat B."/>
            <person name="Hibbett D."/>
            <person name="Martinez A.T."/>
            <person name="Grigoriev I.V."/>
        </authorList>
    </citation>
    <scope>NUCLEOTIDE SEQUENCE</scope>
    <source>
        <strain evidence="2">AH 44721</strain>
    </source>
</reference>
<gene>
    <name evidence="2" type="ORF">CPB84DRAFT_941093</name>
</gene>
<evidence type="ECO:0000313" key="2">
    <source>
        <dbReference type="EMBL" id="KAF8911687.1"/>
    </source>
</evidence>
<sequence length="151" mass="16857">MSRINHQDGGGTGLPSLPPNGLGTMIHGQSSTADVPLADDQARELIAKSVMEEWEPHLLSEAETQAKRLWTQGMLVEIRSHDEANQHLVLPQKGCPSLEWLSVHRATPELLQVTHLEPISLPGLRHLALWDPSRNLFHDPFRSLSSRRSIM</sequence>
<accession>A0A9P5NXD9</accession>
<comment type="caution">
    <text evidence="2">The sequence shown here is derived from an EMBL/GenBank/DDBJ whole genome shotgun (WGS) entry which is preliminary data.</text>
</comment>
<evidence type="ECO:0000256" key="1">
    <source>
        <dbReference type="SAM" id="MobiDB-lite"/>
    </source>
</evidence>
<organism evidence="2 3">
    <name type="scientific">Gymnopilus junonius</name>
    <name type="common">Spectacular rustgill mushroom</name>
    <name type="synonym">Gymnopilus spectabilis subsp. junonius</name>
    <dbReference type="NCBI Taxonomy" id="109634"/>
    <lineage>
        <taxon>Eukaryota</taxon>
        <taxon>Fungi</taxon>
        <taxon>Dikarya</taxon>
        <taxon>Basidiomycota</taxon>
        <taxon>Agaricomycotina</taxon>
        <taxon>Agaricomycetes</taxon>
        <taxon>Agaricomycetidae</taxon>
        <taxon>Agaricales</taxon>
        <taxon>Agaricineae</taxon>
        <taxon>Hymenogastraceae</taxon>
        <taxon>Gymnopilus</taxon>
    </lineage>
</organism>
<evidence type="ECO:0000313" key="3">
    <source>
        <dbReference type="Proteomes" id="UP000724874"/>
    </source>
</evidence>
<name>A0A9P5NXD9_GYMJU</name>
<dbReference type="AlphaFoldDB" id="A0A9P5NXD9"/>
<dbReference type="Proteomes" id="UP000724874">
    <property type="component" value="Unassembled WGS sequence"/>
</dbReference>
<feature type="region of interest" description="Disordered" evidence="1">
    <location>
        <begin position="1"/>
        <end position="30"/>
    </location>
</feature>
<proteinExistence type="predicted"/>
<protein>
    <submittedName>
        <fullName evidence="2">Uncharacterized protein</fullName>
    </submittedName>
</protein>
<keyword evidence="3" id="KW-1185">Reference proteome</keyword>